<dbReference type="InterPro" id="IPR050950">
    <property type="entry name" value="HTH-type_LysR_regulators"/>
</dbReference>
<organism evidence="2 3">
    <name type="scientific">Ottowia oryzae</name>
    <dbReference type="NCBI Taxonomy" id="2109914"/>
    <lineage>
        <taxon>Bacteria</taxon>
        <taxon>Pseudomonadati</taxon>
        <taxon>Pseudomonadota</taxon>
        <taxon>Betaproteobacteria</taxon>
        <taxon>Burkholderiales</taxon>
        <taxon>Comamonadaceae</taxon>
        <taxon>Ottowia</taxon>
    </lineage>
</organism>
<feature type="domain" description="LysR substrate-binding" evidence="1">
    <location>
        <begin position="2"/>
        <end position="102"/>
    </location>
</feature>
<dbReference type="RefSeq" id="WP_106703419.1">
    <property type="nucleotide sequence ID" value="NZ_CP027666.1"/>
</dbReference>
<dbReference type="EMBL" id="CP027666">
    <property type="protein sequence ID" value="AVO34870.1"/>
    <property type="molecule type" value="Genomic_DNA"/>
</dbReference>
<dbReference type="Pfam" id="PF03466">
    <property type="entry name" value="LysR_substrate"/>
    <property type="match status" value="1"/>
</dbReference>
<accession>A0A2S0MG71</accession>
<dbReference type="GO" id="GO:0006355">
    <property type="term" value="P:regulation of DNA-templated transcription"/>
    <property type="evidence" value="ECO:0007669"/>
    <property type="project" value="TreeGrafter"/>
</dbReference>
<proteinExistence type="predicted"/>
<dbReference type="InterPro" id="IPR005119">
    <property type="entry name" value="LysR_subst-bd"/>
</dbReference>
<evidence type="ECO:0000313" key="2">
    <source>
        <dbReference type="EMBL" id="AVO34870.1"/>
    </source>
</evidence>
<protein>
    <recommendedName>
        <fullName evidence="1">LysR substrate-binding domain-containing protein</fullName>
    </recommendedName>
</protein>
<dbReference type="Proteomes" id="UP000239709">
    <property type="component" value="Chromosome"/>
</dbReference>
<dbReference type="AlphaFoldDB" id="A0A2S0MG71"/>
<reference evidence="2 3" key="1">
    <citation type="submission" date="2018-03" db="EMBL/GenBank/DDBJ databases">
        <title>Genome sequencing of Ottowia sp.</title>
        <authorList>
            <person name="Kim S.-J."/>
            <person name="Heo J."/>
            <person name="Kwon S.-W."/>
        </authorList>
    </citation>
    <scope>NUCLEOTIDE SEQUENCE [LARGE SCALE GENOMIC DNA]</scope>
    <source>
        <strain evidence="2 3">KADR8-3</strain>
    </source>
</reference>
<dbReference type="KEGG" id="otk:C6570_11975"/>
<sequence length="125" mass="13994">MVLPTPDLSMHGLLQPVIAHHKRPLNVVMETSSIELAKQLVERGMGLFFQSRLGLERELAERRLVHVPLDTPQPVYSELGVYVRSGRSLPPALDAFIQIASELIAHREAQEQHLKAPKRVGLPKP</sequence>
<keyword evidence="3" id="KW-1185">Reference proteome</keyword>
<dbReference type="SUPFAM" id="SSF53850">
    <property type="entry name" value="Periplasmic binding protein-like II"/>
    <property type="match status" value="1"/>
</dbReference>
<dbReference type="GO" id="GO:0005829">
    <property type="term" value="C:cytosol"/>
    <property type="evidence" value="ECO:0007669"/>
    <property type="project" value="TreeGrafter"/>
</dbReference>
<dbReference type="PANTHER" id="PTHR30419:SF2">
    <property type="entry name" value="LYSR FAMILY TRANSCRIPTIONAL REGULATOR"/>
    <property type="match status" value="1"/>
</dbReference>
<evidence type="ECO:0000259" key="1">
    <source>
        <dbReference type="Pfam" id="PF03466"/>
    </source>
</evidence>
<dbReference type="PANTHER" id="PTHR30419">
    <property type="entry name" value="HTH-TYPE TRANSCRIPTIONAL REGULATOR YBHD"/>
    <property type="match status" value="1"/>
</dbReference>
<name>A0A2S0MG71_9BURK</name>
<gene>
    <name evidence="2" type="ORF">C6570_11975</name>
</gene>
<dbReference type="Gene3D" id="3.40.190.290">
    <property type="match status" value="1"/>
</dbReference>
<evidence type="ECO:0000313" key="3">
    <source>
        <dbReference type="Proteomes" id="UP000239709"/>
    </source>
</evidence>